<feature type="compositionally biased region" description="Gly residues" evidence="1">
    <location>
        <begin position="222"/>
        <end position="237"/>
    </location>
</feature>
<proteinExistence type="predicted"/>
<dbReference type="Proteomes" id="UP000654918">
    <property type="component" value="Unassembled WGS sequence"/>
</dbReference>
<protein>
    <submittedName>
        <fullName evidence="2">Uncharacterized protein</fullName>
    </submittedName>
</protein>
<reference evidence="2" key="1">
    <citation type="journal article" date="2020" name="Phytopathology">
        <title>Genome Sequence Resources of Colletotrichum truncatum, C. plurivorum, C. musicola, and C. sojae: Four Species Pathogenic to Soybean (Glycine max).</title>
        <authorList>
            <person name="Rogerio F."/>
            <person name="Boufleur T.R."/>
            <person name="Ciampi-Guillardi M."/>
            <person name="Sukno S.A."/>
            <person name="Thon M.R."/>
            <person name="Massola Junior N.S."/>
            <person name="Baroncelli R."/>
        </authorList>
    </citation>
    <scope>NUCLEOTIDE SEQUENCE</scope>
    <source>
        <strain evidence="2">LFN00145</strain>
    </source>
</reference>
<keyword evidence="3" id="KW-1185">Reference proteome</keyword>
<gene>
    <name evidence="2" type="ORF">CPLU01_07922</name>
</gene>
<feature type="compositionally biased region" description="Pro residues" evidence="1">
    <location>
        <begin position="238"/>
        <end position="248"/>
    </location>
</feature>
<evidence type="ECO:0000313" key="3">
    <source>
        <dbReference type="Proteomes" id="UP000654918"/>
    </source>
</evidence>
<dbReference type="AlphaFoldDB" id="A0A8H6NEE8"/>
<evidence type="ECO:0000313" key="2">
    <source>
        <dbReference type="EMBL" id="KAF6829516.1"/>
    </source>
</evidence>
<evidence type="ECO:0000256" key="1">
    <source>
        <dbReference type="SAM" id="MobiDB-lite"/>
    </source>
</evidence>
<sequence length="370" mass="38615">MRPVIWNGQYKEKSCLRDYAEDGVRTEWSKTYCPNINLDIKQQADDGEPVYPCGASGSGSKRVRQESGGSCPLFPPFEPGGGGDSGEAHTVTFTSGSTPSPTCSSAGGCGGHVCTGYYCTPNPTGTPPDHHDPKDPNGGSSVPTKTIEEPSGPTDPPNTCNDKCKLDKGNACDCDENSCTADSPGCCANASCPMCECGESGCTSGSPACCGSGTCQWSWTGGGGGDGTGKPPGDGGGSPPPSDPPPTKPAARQIVFALSEMSFANPVGPWTWQRDWVVFSSEPGRQINLCRDKGVYSEDTSTPAAMVGYPPSMEFDAVDGLKCSYEGDEKNIGTLKCPGVTNMKCEGIDVFVGCINNNPTMSGRLYCYWS</sequence>
<accession>A0A8H6NEE8</accession>
<feature type="region of interest" description="Disordered" evidence="1">
    <location>
        <begin position="222"/>
        <end position="249"/>
    </location>
</feature>
<name>A0A8H6NEE8_9PEZI</name>
<organism evidence="2 3">
    <name type="scientific">Colletotrichum plurivorum</name>
    <dbReference type="NCBI Taxonomy" id="2175906"/>
    <lineage>
        <taxon>Eukaryota</taxon>
        <taxon>Fungi</taxon>
        <taxon>Dikarya</taxon>
        <taxon>Ascomycota</taxon>
        <taxon>Pezizomycotina</taxon>
        <taxon>Sordariomycetes</taxon>
        <taxon>Hypocreomycetidae</taxon>
        <taxon>Glomerellales</taxon>
        <taxon>Glomerellaceae</taxon>
        <taxon>Colletotrichum</taxon>
        <taxon>Colletotrichum orchidearum species complex</taxon>
    </lineage>
</organism>
<dbReference type="EMBL" id="WIGO01000107">
    <property type="protein sequence ID" value="KAF6829516.1"/>
    <property type="molecule type" value="Genomic_DNA"/>
</dbReference>
<feature type="region of interest" description="Disordered" evidence="1">
    <location>
        <begin position="77"/>
        <end position="98"/>
    </location>
</feature>
<comment type="caution">
    <text evidence="2">The sequence shown here is derived from an EMBL/GenBank/DDBJ whole genome shotgun (WGS) entry which is preliminary data.</text>
</comment>
<feature type="region of interest" description="Disordered" evidence="1">
    <location>
        <begin position="125"/>
        <end position="158"/>
    </location>
</feature>